<sequence>MKSCHVEKAGRTLPFLLVLGLSLLLTAPVWGQVPPSVRELQDTFIKVARTLKSSVVNIRVERETKASGIQWFDPDDENNPGGAPFDDFFRYFFRQMPPGRRFQRPPTFKSEAAGSGVVFNSQGVILTNNHVVKGATSIVVKFADGRELKAEVVGQDPQSDLAVIKVDSPTPLVPARFGDSDKVEVGQWCIAVGNPLGLEQTVTVGVVSAVGRSGIGASPIEDFIQTDASINPGNSGGPLVDLEGNVIGINTLIFTAPGSGIGFAIPSNMAVRVAQQIVEHGSVERPFIGITMQPVTQELADHYGLKDKNGAVVMDLVPDAPGAKAGLKQMDIIRSIDGRPMRSTSDVQKYVLAQKIGQTITLNVLRNGVEKNIEVKLEKMPRSYGLRDPEDLAGSEPRLGKSPRSALGKWGFAVQELTPELAKGLGLDRQEGVVVSDVRPGTPAAKGGLMVRDLITQVNGQPVKDERSLVEALSKGDASKKSAVFVVVRDGSPMFLVIPAAE</sequence>
<dbReference type="PRINTS" id="PR00834">
    <property type="entry name" value="PROTEASES2C"/>
</dbReference>
<dbReference type="Pfam" id="PF17820">
    <property type="entry name" value="PDZ_6"/>
    <property type="match status" value="1"/>
</dbReference>
<dbReference type="InterPro" id="IPR009003">
    <property type="entry name" value="Peptidase_S1_PA"/>
</dbReference>
<dbReference type="GO" id="GO:0006508">
    <property type="term" value="P:proteolysis"/>
    <property type="evidence" value="ECO:0007669"/>
    <property type="project" value="UniProtKB-KW"/>
</dbReference>
<dbReference type="SUPFAM" id="SSF50156">
    <property type="entry name" value="PDZ domain-like"/>
    <property type="match status" value="2"/>
</dbReference>
<dbReference type="PANTHER" id="PTHR43343:SF3">
    <property type="entry name" value="PROTEASE DO-LIKE 8, CHLOROPLASTIC"/>
    <property type="match status" value="1"/>
</dbReference>
<reference evidence="4 5" key="1">
    <citation type="submission" date="2018-05" db="EMBL/GenBank/DDBJ databases">
        <title>A metagenomic window into the 2 km-deep terrestrial subsurface aquifer revealed taxonomically and functionally diverse microbial community comprising novel uncultured bacterial lineages.</title>
        <authorList>
            <person name="Kadnikov V.V."/>
            <person name="Mardanov A.V."/>
            <person name="Beletsky A.V."/>
            <person name="Banks D."/>
            <person name="Pimenov N.V."/>
            <person name="Frank Y.A."/>
            <person name="Karnachuk O.V."/>
            <person name="Ravin N.V."/>
        </authorList>
    </citation>
    <scope>NUCLEOTIDE SEQUENCE [LARGE SCALE GENOMIC DNA]</scope>
    <source>
        <strain evidence="4">BY5</strain>
    </source>
</reference>
<dbReference type="InterPro" id="IPR041489">
    <property type="entry name" value="PDZ_6"/>
</dbReference>
<dbReference type="AlphaFoldDB" id="A0A367ZUF0"/>
<protein>
    <submittedName>
        <fullName evidence="4">HtrA protease/chaperone protein</fullName>
    </submittedName>
</protein>
<dbReference type="SUPFAM" id="SSF50494">
    <property type="entry name" value="Trypsin-like serine proteases"/>
    <property type="match status" value="1"/>
</dbReference>
<dbReference type="Gene3D" id="2.30.42.10">
    <property type="match status" value="2"/>
</dbReference>
<organism evidence="4 5">
    <name type="scientific">Candidatus Ozemobacter sibiricus</name>
    <dbReference type="NCBI Taxonomy" id="2268124"/>
    <lineage>
        <taxon>Bacteria</taxon>
        <taxon>Candidatus Ozemobacteria</taxon>
        <taxon>Candidatus Ozemobacterales</taxon>
        <taxon>Candidatus Ozemobacteraceae</taxon>
        <taxon>Candidatus Ozemobacter</taxon>
    </lineage>
</organism>
<dbReference type="SMART" id="SM00228">
    <property type="entry name" value="PDZ"/>
    <property type="match status" value="2"/>
</dbReference>
<feature type="domain" description="PDZ" evidence="3">
    <location>
        <begin position="396"/>
        <end position="491"/>
    </location>
</feature>
<evidence type="ECO:0000256" key="1">
    <source>
        <dbReference type="ARBA" id="ARBA00022670"/>
    </source>
</evidence>
<feature type="domain" description="PDZ" evidence="3">
    <location>
        <begin position="289"/>
        <end position="368"/>
    </location>
</feature>
<proteinExistence type="predicted"/>
<dbReference type="PANTHER" id="PTHR43343">
    <property type="entry name" value="PEPTIDASE S12"/>
    <property type="match status" value="1"/>
</dbReference>
<keyword evidence="2" id="KW-0378">Hydrolase</keyword>
<dbReference type="InterPro" id="IPR001940">
    <property type="entry name" value="Peptidase_S1C"/>
</dbReference>
<comment type="caution">
    <text evidence="4">The sequence shown here is derived from an EMBL/GenBank/DDBJ whole genome shotgun (WGS) entry which is preliminary data.</text>
</comment>
<accession>A0A367ZUF0</accession>
<dbReference type="Pfam" id="PF13365">
    <property type="entry name" value="Trypsin_2"/>
    <property type="match status" value="1"/>
</dbReference>
<dbReference type="Pfam" id="PF13180">
    <property type="entry name" value="PDZ_2"/>
    <property type="match status" value="1"/>
</dbReference>
<name>A0A367ZUF0_9BACT</name>
<dbReference type="Proteomes" id="UP000252355">
    <property type="component" value="Unassembled WGS sequence"/>
</dbReference>
<keyword evidence="1 4" id="KW-0645">Protease</keyword>
<dbReference type="InterPro" id="IPR001478">
    <property type="entry name" value="PDZ"/>
</dbReference>
<dbReference type="EMBL" id="QOQW01000001">
    <property type="protein sequence ID" value="RCK81758.1"/>
    <property type="molecule type" value="Genomic_DNA"/>
</dbReference>
<gene>
    <name evidence="4" type="ORF">OZSIB_0892</name>
</gene>
<dbReference type="GO" id="GO:0004252">
    <property type="term" value="F:serine-type endopeptidase activity"/>
    <property type="evidence" value="ECO:0007669"/>
    <property type="project" value="InterPro"/>
</dbReference>
<dbReference type="PROSITE" id="PS50106">
    <property type="entry name" value="PDZ"/>
    <property type="match status" value="2"/>
</dbReference>
<dbReference type="InterPro" id="IPR051201">
    <property type="entry name" value="Chloro_Bact_Ser_Proteases"/>
</dbReference>
<dbReference type="Gene3D" id="2.40.10.120">
    <property type="match status" value="1"/>
</dbReference>
<evidence type="ECO:0000259" key="3">
    <source>
        <dbReference type="PROSITE" id="PS50106"/>
    </source>
</evidence>
<evidence type="ECO:0000313" key="4">
    <source>
        <dbReference type="EMBL" id="RCK81758.1"/>
    </source>
</evidence>
<dbReference type="InterPro" id="IPR036034">
    <property type="entry name" value="PDZ_sf"/>
</dbReference>
<evidence type="ECO:0000256" key="2">
    <source>
        <dbReference type="ARBA" id="ARBA00022801"/>
    </source>
</evidence>
<evidence type="ECO:0000313" key="5">
    <source>
        <dbReference type="Proteomes" id="UP000252355"/>
    </source>
</evidence>